<comment type="function">
    <text evidence="7">Binds the 23S rRNA.</text>
</comment>
<evidence type="ECO:0000256" key="6">
    <source>
        <dbReference type="ARBA" id="ARBA00035687"/>
    </source>
</evidence>
<dbReference type="Pfam" id="PF01197">
    <property type="entry name" value="Ribosomal_L31"/>
    <property type="match status" value="1"/>
</dbReference>
<dbReference type="EMBL" id="MELI01000107">
    <property type="protein sequence ID" value="OFW31967.1"/>
    <property type="molecule type" value="Genomic_DNA"/>
</dbReference>
<dbReference type="GO" id="GO:0019843">
    <property type="term" value="F:rRNA binding"/>
    <property type="evidence" value="ECO:0007669"/>
    <property type="project" value="UniProtKB-KW"/>
</dbReference>
<dbReference type="GO" id="GO:0046872">
    <property type="term" value="F:metal ion binding"/>
    <property type="evidence" value="ECO:0007669"/>
    <property type="project" value="UniProtKB-KW"/>
</dbReference>
<dbReference type="InterPro" id="IPR034704">
    <property type="entry name" value="Ribosomal_bL28/bL31-like_sf"/>
</dbReference>
<protein>
    <recommendedName>
        <fullName evidence="6 7">Large ribosomal subunit protein bL31</fullName>
    </recommendedName>
</protein>
<dbReference type="InterPro" id="IPR027491">
    <property type="entry name" value="Ribosomal_bL31_A"/>
</dbReference>
<organism evidence="8 9">
    <name type="scientific">Candidatus Aquicultor primus</name>
    <dbReference type="NCBI Taxonomy" id="1797195"/>
    <lineage>
        <taxon>Bacteria</taxon>
        <taxon>Bacillati</taxon>
        <taxon>Actinomycetota</taxon>
        <taxon>Candidatus Aquicultoria</taxon>
        <taxon>Candidatus Aquicultorales</taxon>
        <taxon>Candidatus Aquicultoraceae</taxon>
        <taxon>Candidatus Aquicultor</taxon>
    </lineage>
</organism>
<evidence type="ECO:0000256" key="3">
    <source>
        <dbReference type="ARBA" id="ARBA00022884"/>
    </source>
</evidence>
<dbReference type="GO" id="GO:1990904">
    <property type="term" value="C:ribonucleoprotein complex"/>
    <property type="evidence" value="ECO:0007669"/>
    <property type="project" value="UniProtKB-KW"/>
</dbReference>
<evidence type="ECO:0000256" key="5">
    <source>
        <dbReference type="ARBA" id="ARBA00023274"/>
    </source>
</evidence>
<dbReference type="PANTHER" id="PTHR33280:SF1">
    <property type="entry name" value="LARGE RIBOSOMAL SUBUNIT PROTEIN BL31C"/>
    <property type="match status" value="1"/>
</dbReference>
<feature type="binding site" evidence="7">
    <location>
        <position position="18"/>
    </location>
    <ligand>
        <name>Zn(2+)</name>
        <dbReference type="ChEBI" id="CHEBI:29105"/>
    </ligand>
</feature>
<evidence type="ECO:0000313" key="8">
    <source>
        <dbReference type="EMBL" id="OFW31967.1"/>
    </source>
</evidence>
<comment type="subunit">
    <text evidence="7">Part of the 50S ribosomal subunit.</text>
</comment>
<dbReference type="HAMAP" id="MF_00501">
    <property type="entry name" value="Ribosomal_bL31_1"/>
    <property type="match status" value="1"/>
</dbReference>
<comment type="caution">
    <text evidence="8">The sequence shown here is derived from an EMBL/GenBank/DDBJ whole genome shotgun (WGS) entry which is preliminary data.</text>
</comment>
<comment type="similarity">
    <text evidence="1 7">Belongs to the bacterial ribosomal protein bL31 family. Type A subfamily.</text>
</comment>
<proteinExistence type="inferred from homology"/>
<dbReference type="Proteomes" id="UP000178086">
    <property type="component" value="Unassembled WGS sequence"/>
</dbReference>
<dbReference type="NCBIfam" id="NF000612">
    <property type="entry name" value="PRK00019.1"/>
    <property type="match status" value="1"/>
</dbReference>
<keyword evidence="4 7" id="KW-0689">Ribosomal protein</keyword>
<keyword evidence="7" id="KW-0862">Zinc</keyword>
<keyword evidence="7" id="KW-0479">Metal-binding</keyword>
<evidence type="ECO:0000313" key="9">
    <source>
        <dbReference type="Proteomes" id="UP000178086"/>
    </source>
</evidence>
<keyword evidence="2 7" id="KW-0699">rRNA-binding</keyword>
<keyword evidence="5 7" id="KW-0687">Ribonucleoprotein</keyword>
<dbReference type="AlphaFoldDB" id="A0A1F2UG20"/>
<feature type="binding site" evidence="7">
    <location>
        <position position="16"/>
    </location>
    <ligand>
        <name>Zn(2+)</name>
        <dbReference type="ChEBI" id="CHEBI:29105"/>
    </ligand>
</feature>
<comment type="cofactor">
    <cofactor evidence="7">
        <name>Zn(2+)</name>
        <dbReference type="ChEBI" id="CHEBI:29105"/>
    </cofactor>
    <text evidence="7">Binds 1 zinc ion per subunit.</text>
</comment>
<dbReference type="Gene3D" id="4.10.830.30">
    <property type="entry name" value="Ribosomal protein L31"/>
    <property type="match status" value="1"/>
</dbReference>
<keyword evidence="3 7" id="KW-0694">RNA-binding</keyword>
<dbReference type="GO" id="GO:0005840">
    <property type="term" value="C:ribosome"/>
    <property type="evidence" value="ECO:0007669"/>
    <property type="project" value="UniProtKB-KW"/>
</dbReference>
<evidence type="ECO:0000256" key="1">
    <source>
        <dbReference type="ARBA" id="ARBA00009296"/>
    </source>
</evidence>
<evidence type="ECO:0000256" key="7">
    <source>
        <dbReference type="HAMAP-Rule" id="MF_00501"/>
    </source>
</evidence>
<feature type="binding site" evidence="7">
    <location>
        <position position="39"/>
    </location>
    <ligand>
        <name>Zn(2+)</name>
        <dbReference type="ChEBI" id="CHEBI:29105"/>
    </ligand>
</feature>
<feature type="binding site" evidence="7">
    <location>
        <position position="36"/>
    </location>
    <ligand>
        <name>Zn(2+)</name>
        <dbReference type="ChEBI" id="CHEBI:29105"/>
    </ligand>
</feature>
<dbReference type="InterPro" id="IPR042105">
    <property type="entry name" value="Ribosomal_bL31_sf"/>
</dbReference>
<accession>A0A1F2UG20</accession>
<dbReference type="PRINTS" id="PR01249">
    <property type="entry name" value="RIBOSOMALL31"/>
</dbReference>
<evidence type="ECO:0000256" key="2">
    <source>
        <dbReference type="ARBA" id="ARBA00022730"/>
    </source>
</evidence>
<dbReference type="SUPFAM" id="SSF143800">
    <property type="entry name" value="L28p-like"/>
    <property type="match status" value="1"/>
</dbReference>
<name>A0A1F2UG20_9ACTN</name>
<gene>
    <name evidence="7" type="primary">rpmE</name>
    <name evidence="8" type="ORF">A2074_06015</name>
</gene>
<sequence>MRKGIHPDYVKSQVSCSCGETFETHSTKSELKIELCSKCHPFYTGKQKLVDSGGRVQRFQKKYGLAVTNAEEEEKKAEKE</sequence>
<dbReference type="NCBIfam" id="NF001809">
    <property type="entry name" value="PRK00528.1"/>
    <property type="match status" value="1"/>
</dbReference>
<evidence type="ECO:0000256" key="4">
    <source>
        <dbReference type="ARBA" id="ARBA00022980"/>
    </source>
</evidence>
<dbReference type="NCBIfam" id="TIGR00105">
    <property type="entry name" value="L31"/>
    <property type="match status" value="1"/>
</dbReference>
<dbReference type="PANTHER" id="PTHR33280">
    <property type="entry name" value="50S RIBOSOMAL PROTEIN L31, CHLOROPLASTIC"/>
    <property type="match status" value="1"/>
</dbReference>
<reference evidence="8 9" key="1">
    <citation type="journal article" date="2016" name="Nat. Commun.">
        <title>Thousands of microbial genomes shed light on interconnected biogeochemical processes in an aquifer system.</title>
        <authorList>
            <person name="Anantharaman K."/>
            <person name="Brown C.T."/>
            <person name="Hug L.A."/>
            <person name="Sharon I."/>
            <person name="Castelle C.J."/>
            <person name="Probst A.J."/>
            <person name="Thomas B.C."/>
            <person name="Singh A."/>
            <person name="Wilkins M.J."/>
            <person name="Karaoz U."/>
            <person name="Brodie E.L."/>
            <person name="Williams K.H."/>
            <person name="Hubbard S.S."/>
            <person name="Banfield J.F."/>
        </authorList>
    </citation>
    <scope>NUCLEOTIDE SEQUENCE [LARGE SCALE GENOMIC DNA]</scope>
</reference>
<dbReference type="InterPro" id="IPR002150">
    <property type="entry name" value="Ribosomal_bL31"/>
</dbReference>
<dbReference type="GO" id="GO:0003735">
    <property type="term" value="F:structural constituent of ribosome"/>
    <property type="evidence" value="ECO:0007669"/>
    <property type="project" value="InterPro"/>
</dbReference>
<dbReference type="GO" id="GO:0006412">
    <property type="term" value="P:translation"/>
    <property type="evidence" value="ECO:0007669"/>
    <property type="project" value="UniProtKB-UniRule"/>
</dbReference>